<feature type="compositionally biased region" description="Low complexity" evidence="11">
    <location>
        <begin position="7"/>
        <end position="21"/>
    </location>
</feature>
<evidence type="ECO:0000256" key="7">
    <source>
        <dbReference type="ARBA" id="ARBA00022989"/>
    </source>
</evidence>
<evidence type="ECO:0000256" key="9">
    <source>
        <dbReference type="ARBA" id="ARBA00025439"/>
    </source>
</evidence>
<dbReference type="PANTHER" id="PTHR32196:SF29">
    <property type="entry name" value="AUTOINDUCER 2 IMPORT SYSTEM PERMEASE PROTEIN LSRC"/>
    <property type="match status" value="1"/>
</dbReference>
<dbReference type="GO" id="GO:0005886">
    <property type="term" value="C:plasma membrane"/>
    <property type="evidence" value="ECO:0007669"/>
    <property type="project" value="UniProtKB-SubCell"/>
</dbReference>
<dbReference type="EMBL" id="JADBEB010000001">
    <property type="protein sequence ID" value="MBE1488441.1"/>
    <property type="molecule type" value="Genomic_DNA"/>
</dbReference>
<dbReference type="GO" id="GO:0022857">
    <property type="term" value="F:transmembrane transporter activity"/>
    <property type="evidence" value="ECO:0007669"/>
    <property type="project" value="InterPro"/>
</dbReference>
<feature type="transmembrane region" description="Helical" evidence="12">
    <location>
        <begin position="269"/>
        <end position="286"/>
    </location>
</feature>
<dbReference type="PANTHER" id="PTHR32196">
    <property type="entry name" value="ABC TRANSPORTER PERMEASE PROTEIN YPHD-RELATED-RELATED"/>
    <property type="match status" value="1"/>
</dbReference>
<keyword evidence="6 12" id="KW-0812">Transmembrane</keyword>
<evidence type="ECO:0000256" key="2">
    <source>
        <dbReference type="ARBA" id="ARBA00011262"/>
    </source>
</evidence>
<dbReference type="CDD" id="cd06579">
    <property type="entry name" value="TM_PBP1_transp_AraH_like"/>
    <property type="match status" value="1"/>
</dbReference>
<feature type="transmembrane region" description="Helical" evidence="12">
    <location>
        <begin position="91"/>
        <end position="109"/>
    </location>
</feature>
<evidence type="ECO:0000256" key="6">
    <source>
        <dbReference type="ARBA" id="ARBA00022692"/>
    </source>
</evidence>
<evidence type="ECO:0000256" key="12">
    <source>
        <dbReference type="SAM" id="Phobius"/>
    </source>
</evidence>
<comment type="caution">
    <text evidence="13">The sequence shown here is derived from an EMBL/GenBank/DDBJ whole genome shotgun (WGS) entry which is preliminary data.</text>
</comment>
<feature type="transmembrane region" description="Helical" evidence="12">
    <location>
        <begin position="237"/>
        <end position="257"/>
    </location>
</feature>
<accession>A0A927M846</accession>
<feature type="transmembrane region" description="Helical" evidence="12">
    <location>
        <begin position="317"/>
        <end position="337"/>
    </location>
</feature>
<feature type="transmembrane region" description="Helical" evidence="12">
    <location>
        <begin position="293"/>
        <end position="311"/>
    </location>
</feature>
<keyword evidence="7 12" id="KW-1133">Transmembrane helix</keyword>
<reference evidence="13" key="1">
    <citation type="submission" date="2020-10" db="EMBL/GenBank/DDBJ databases">
        <title>Sequencing the genomes of 1000 actinobacteria strains.</title>
        <authorList>
            <person name="Klenk H.-P."/>
        </authorList>
    </citation>
    <scope>NUCLEOTIDE SEQUENCE</scope>
    <source>
        <strain evidence="13">DSM 46832</strain>
    </source>
</reference>
<keyword evidence="14" id="KW-1185">Reference proteome</keyword>
<sequence length="353" mass="35247">MSTTSEPGTAPGPAPERAAPPAAGVRAAHRLFLGRELGIALALLLLLGVTTAVNPRFLSGQGRTDLMLGATILVVLAVGQAIVIITRNVDLSVGSVLGLSAFATGKLFLAMPDAPIVLALLAGVGVGVLCGVVNGALIALARVPALVVTLGTLYVFRGVDYSWAAGQQINAADMPSGFKGMGTADVFGFPALALFAVVVLVAAGFYLRSYRSGRELYAIGSDPAAARLSGIPVGRRVFGALVVSGALAGLAGVLYAARFGTVDAASGTGIELNVVAAVVVGGVAIFGGSGSVYGAALGAVLLSTIGSALPVLHVSPFWQQAVVGALILAAIGMDRALATRVAQRLRGGKARGA</sequence>
<evidence type="ECO:0000313" key="13">
    <source>
        <dbReference type="EMBL" id="MBE1488441.1"/>
    </source>
</evidence>
<feature type="transmembrane region" description="Helical" evidence="12">
    <location>
        <begin position="37"/>
        <end position="54"/>
    </location>
</feature>
<evidence type="ECO:0000256" key="3">
    <source>
        <dbReference type="ARBA" id="ARBA00022448"/>
    </source>
</evidence>
<dbReference type="InterPro" id="IPR001851">
    <property type="entry name" value="ABC_transp_permease"/>
</dbReference>
<keyword evidence="8 12" id="KW-0472">Membrane</keyword>
<dbReference type="RefSeq" id="WP_318783289.1">
    <property type="nucleotide sequence ID" value="NZ_JADBEB010000001.1"/>
</dbReference>
<feature type="region of interest" description="Disordered" evidence="11">
    <location>
        <begin position="1"/>
        <end position="21"/>
    </location>
</feature>
<evidence type="ECO:0000256" key="8">
    <source>
        <dbReference type="ARBA" id="ARBA00023136"/>
    </source>
</evidence>
<evidence type="ECO:0000256" key="4">
    <source>
        <dbReference type="ARBA" id="ARBA00022475"/>
    </source>
</evidence>
<gene>
    <name evidence="13" type="ORF">H4W31_004079</name>
</gene>
<feature type="transmembrane region" description="Helical" evidence="12">
    <location>
        <begin position="116"/>
        <end position="141"/>
    </location>
</feature>
<evidence type="ECO:0000256" key="10">
    <source>
        <dbReference type="ARBA" id="ARBA00039382"/>
    </source>
</evidence>
<dbReference type="Pfam" id="PF02653">
    <property type="entry name" value="BPD_transp_2"/>
    <property type="match status" value="1"/>
</dbReference>
<dbReference type="AlphaFoldDB" id="A0A927M846"/>
<evidence type="ECO:0000256" key="1">
    <source>
        <dbReference type="ARBA" id="ARBA00004651"/>
    </source>
</evidence>
<comment type="subunit">
    <text evidence="2">The complex is composed of two ATP-binding proteins (LsrA), two transmembrane proteins (LsrC and LsrD) and a solute-binding protein (LsrB).</text>
</comment>
<dbReference type="Proteomes" id="UP000649753">
    <property type="component" value="Unassembled WGS sequence"/>
</dbReference>
<keyword evidence="3" id="KW-0813">Transport</keyword>
<proteinExistence type="predicted"/>
<comment type="function">
    <text evidence="9">Part of the ABC transporter complex LsrABCD involved in autoinducer 2 (AI-2) import. Probably responsible for the translocation of the substrate across the membrane.</text>
</comment>
<evidence type="ECO:0000313" key="14">
    <source>
        <dbReference type="Proteomes" id="UP000649753"/>
    </source>
</evidence>
<name>A0A927M846_9ACTN</name>
<evidence type="ECO:0000256" key="5">
    <source>
        <dbReference type="ARBA" id="ARBA00022519"/>
    </source>
</evidence>
<comment type="subcellular location">
    <subcellularLocation>
        <location evidence="1">Cell membrane</location>
        <topology evidence="1">Multi-pass membrane protein</topology>
    </subcellularLocation>
</comment>
<protein>
    <recommendedName>
        <fullName evidence="10">Autoinducer 2 import system permease protein LsrC</fullName>
    </recommendedName>
</protein>
<feature type="transmembrane region" description="Helical" evidence="12">
    <location>
        <begin position="186"/>
        <end position="207"/>
    </location>
</feature>
<organism evidence="13 14">
    <name type="scientific">Plantactinospora soyae</name>
    <dbReference type="NCBI Taxonomy" id="1544732"/>
    <lineage>
        <taxon>Bacteria</taxon>
        <taxon>Bacillati</taxon>
        <taxon>Actinomycetota</taxon>
        <taxon>Actinomycetes</taxon>
        <taxon>Micromonosporales</taxon>
        <taxon>Micromonosporaceae</taxon>
        <taxon>Plantactinospora</taxon>
    </lineage>
</organism>
<keyword evidence="5" id="KW-0997">Cell inner membrane</keyword>
<feature type="transmembrane region" description="Helical" evidence="12">
    <location>
        <begin position="66"/>
        <end position="85"/>
    </location>
</feature>
<evidence type="ECO:0000256" key="11">
    <source>
        <dbReference type="SAM" id="MobiDB-lite"/>
    </source>
</evidence>
<keyword evidence="4" id="KW-1003">Cell membrane</keyword>